<organism evidence="2 3">
    <name type="scientific">Luteimicrobium album</name>
    <dbReference type="NCBI Taxonomy" id="1054550"/>
    <lineage>
        <taxon>Bacteria</taxon>
        <taxon>Bacillati</taxon>
        <taxon>Actinomycetota</taxon>
        <taxon>Actinomycetes</taxon>
        <taxon>Micrococcales</taxon>
        <taxon>Luteimicrobium</taxon>
    </lineage>
</organism>
<name>A0ABQ6HYM8_9MICO</name>
<feature type="region of interest" description="Disordered" evidence="1">
    <location>
        <begin position="81"/>
        <end position="107"/>
    </location>
</feature>
<reference evidence="3" key="1">
    <citation type="journal article" date="2019" name="Int. J. Syst. Evol. Microbiol.">
        <title>The Global Catalogue of Microorganisms (GCM) 10K type strain sequencing project: providing services to taxonomists for standard genome sequencing and annotation.</title>
        <authorList>
            <consortium name="The Broad Institute Genomics Platform"/>
            <consortium name="The Broad Institute Genome Sequencing Center for Infectious Disease"/>
            <person name="Wu L."/>
            <person name="Ma J."/>
        </authorList>
    </citation>
    <scope>NUCLEOTIDE SEQUENCE [LARGE SCALE GENOMIC DNA]</scope>
    <source>
        <strain evidence="3">NBRC 106348</strain>
    </source>
</reference>
<sequence length="121" mass="13534">MVEGTNTGFKDEMPDIEVIIDRPVRGPVRKEALLPIVRGMEFCGWSHIKIRPRRSDWRMCDELGENAERLVTVDNRHAHERIDFSQSSDRDVGGSTRSATSEGPLVAVRARHAQQGVAAPT</sequence>
<comment type="caution">
    <text evidence="2">The sequence shown here is derived from an EMBL/GenBank/DDBJ whole genome shotgun (WGS) entry which is preliminary data.</text>
</comment>
<proteinExistence type="predicted"/>
<evidence type="ECO:0000313" key="3">
    <source>
        <dbReference type="Proteomes" id="UP001157091"/>
    </source>
</evidence>
<evidence type="ECO:0000313" key="2">
    <source>
        <dbReference type="EMBL" id="GMA23116.1"/>
    </source>
</evidence>
<accession>A0ABQ6HYM8</accession>
<keyword evidence="3" id="KW-1185">Reference proteome</keyword>
<dbReference type="Proteomes" id="UP001157091">
    <property type="component" value="Unassembled WGS sequence"/>
</dbReference>
<gene>
    <name evidence="2" type="ORF">GCM10025864_08750</name>
</gene>
<feature type="compositionally biased region" description="Basic and acidic residues" evidence="1">
    <location>
        <begin position="81"/>
        <end position="92"/>
    </location>
</feature>
<dbReference type="EMBL" id="BSUK01000001">
    <property type="protein sequence ID" value="GMA23116.1"/>
    <property type="molecule type" value="Genomic_DNA"/>
</dbReference>
<protein>
    <submittedName>
        <fullName evidence="2">Uncharacterized protein</fullName>
    </submittedName>
</protein>
<evidence type="ECO:0000256" key="1">
    <source>
        <dbReference type="SAM" id="MobiDB-lite"/>
    </source>
</evidence>